<feature type="domain" description="Carboxypeptidase M99 beta-barrel" evidence="4">
    <location>
        <begin position="271"/>
        <end position="338"/>
    </location>
</feature>
<dbReference type="Pfam" id="PF17130">
    <property type="entry name" value="Peptidase_M99_m"/>
    <property type="match status" value="1"/>
</dbReference>
<dbReference type="STRING" id="1357399.HMPREF2087_00455"/>
<dbReference type="InterPro" id="IPR031489">
    <property type="entry name" value="Peptidase_M99"/>
</dbReference>
<feature type="signal peptide" evidence="2">
    <location>
        <begin position="1"/>
        <end position="16"/>
    </location>
</feature>
<proteinExistence type="predicted"/>
<accession>V8CKD0</accession>
<dbReference type="Pfam" id="PF17033">
    <property type="entry name" value="Peptidase_M99"/>
    <property type="match status" value="1"/>
</dbReference>
<dbReference type="Proteomes" id="UP000018688">
    <property type="component" value="Unassembled WGS sequence"/>
</dbReference>
<dbReference type="EMBL" id="AZJJ01000001">
    <property type="protein sequence ID" value="ETD27537.1"/>
    <property type="molecule type" value="Genomic_DNA"/>
</dbReference>
<dbReference type="Gene3D" id="3.40.630.10">
    <property type="entry name" value="Zn peptidases"/>
    <property type="match status" value="1"/>
</dbReference>
<sequence>MRFIWLWACLAGLLSAATLRPIDFEVIKKEVSKSPTLLIIGGIQGDEPGGFNATNIFLNHYTIKNGSVWVVPVLNPHSMLLNHRGIYDDMNRKFAALNPNDPEKPLIEHIKNVIKEDQVQAVLHLHDGSGYYRPSFESALANPNRWGNCTVIDQVTLEGAKYGALESIANAMIAHINAHLLAPIHRYHLHNTQTAEKDKEMQKALTFYAINQGKPGYANEASKELNVAQRVYYHLLAIDALLTQMGIEFERDFTLSPQNVQKAIKDRSQTFKLENLPEMPLFGLRTPLASFPIPKGKKASEITITSNNKILGLLPRDGSLTLKYGNNVMTKILPKRIDFYQGSLAPLEATIDKQARKIALGERVQIAREISLPSTIALDDKRQARVQVVGLMGKDSSHITKASLSPNASLDTAGKLYRAEVYIQEKLNTEESANTPESSSAQKIDSSIDSSDSSAGDAASSSVRVSVNLANIRARAGVDSSVVGMVRWGRELEVLESVESTQGKWLKVRYIYGTQGREQGDEIVGYILASLTKPNDSSKLAQVRVNLAHIRAEPSTSAAIVAKAPRGRIMEVRSTKAGLDSAHNQQWAQIHYVYGSNSTKRDINGYILASLLAPLESSAPSAKPRTSPKPRPSAPKPKNQSYKESFGGMILLEFVDKSEQ</sequence>
<evidence type="ECO:0008006" key="7">
    <source>
        <dbReference type="Google" id="ProtNLM"/>
    </source>
</evidence>
<evidence type="ECO:0000313" key="6">
    <source>
        <dbReference type="Proteomes" id="UP000018688"/>
    </source>
</evidence>
<name>V8CKD0_9HELI</name>
<evidence type="ECO:0000256" key="2">
    <source>
        <dbReference type="SAM" id="SignalP"/>
    </source>
</evidence>
<evidence type="ECO:0000259" key="4">
    <source>
        <dbReference type="Pfam" id="PF17130"/>
    </source>
</evidence>
<feature type="region of interest" description="Disordered" evidence="1">
    <location>
        <begin position="617"/>
        <end position="645"/>
    </location>
</feature>
<evidence type="ECO:0000256" key="1">
    <source>
        <dbReference type="SAM" id="MobiDB-lite"/>
    </source>
</evidence>
<dbReference type="Gene3D" id="2.30.30.40">
    <property type="entry name" value="SH3 Domains"/>
    <property type="match status" value="2"/>
</dbReference>
<keyword evidence="2" id="KW-0732">Signal</keyword>
<dbReference type="AlphaFoldDB" id="V8CKD0"/>
<dbReference type="HOGENOM" id="CLU_415478_0_0_7"/>
<dbReference type="InterPro" id="IPR033398">
    <property type="entry name" value="Beta-barrel_M99"/>
</dbReference>
<dbReference type="eggNOG" id="COG3608">
    <property type="taxonomic scope" value="Bacteria"/>
</dbReference>
<keyword evidence="6" id="KW-1185">Reference proteome</keyword>
<reference evidence="5 6" key="1">
    <citation type="submission" date="2013-10" db="EMBL/GenBank/DDBJ databases">
        <title>The Genome Sequence of Helicobacter canis NCTC 12740.</title>
        <authorList>
            <consortium name="The Broad Institute Genomics Platform"/>
            <person name="Earl A."/>
            <person name="Fox J.G."/>
            <person name="Shen Z."/>
            <person name="Young S.K."/>
            <person name="Zeng Q."/>
            <person name="Gargeya S."/>
            <person name="Fitzgerald M."/>
            <person name="Abouelleil A."/>
            <person name="Alvarado L."/>
            <person name="Chapman S.B."/>
            <person name="Gainer-Dewar J."/>
            <person name="Goldberg J."/>
            <person name="Griggs A."/>
            <person name="Gujja S."/>
            <person name="Hansen M."/>
            <person name="Howarth C."/>
            <person name="Imamovic A."/>
            <person name="Ireland A."/>
            <person name="Larimer J."/>
            <person name="McCowan C."/>
            <person name="Murphy C."/>
            <person name="Pearson M."/>
            <person name="Poon T.W."/>
            <person name="Priest M."/>
            <person name="Roberts A."/>
            <person name="Saif S."/>
            <person name="Shea T."/>
            <person name="Sykes S."/>
            <person name="Wortman J."/>
            <person name="Nusbaum C."/>
            <person name="Birren B."/>
        </authorList>
    </citation>
    <scope>NUCLEOTIDE SEQUENCE [LARGE SCALE GENOMIC DNA]</scope>
    <source>
        <strain evidence="5 6">NCTC 12740</strain>
    </source>
</reference>
<dbReference type="RefSeq" id="WP_023929364.1">
    <property type="nucleotide sequence ID" value="NZ_KI669458.1"/>
</dbReference>
<evidence type="ECO:0000259" key="3">
    <source>
        <dbReference type="Pfam" id="PF17033"/>
    </source>
</evidence>
<feature type="domain" description="D,L-carboxypeptidase peptidase" evidence="3">
    <location>
        <begin position="10"/>
        <end position="264"/>
    </location>
</feature>
<gene>
    <name evidence="5" type="ORF">HMPREF2087_00455</name>
</gene>
<feature type="chain" id="PRO_5004767679" description="SH3b domain-containing protein" evidence="2">
    <location>
        <begin position="17"/>
        <end position="660"/>
    </location>
</feature>
<dbReference type="PATRIC" id="fig|1357399.3.peg.478"/>
<feature type="region of interest" description="Disordered" evidence="1">
    <location>
        <begin position="428"/>
        <end position="458"/>
    </location>
</feature>
<organism evidence="5 6">
    <name type="scientific">Helicobacter canis NCTC 12740</name>
    <dbReference type="NCBI Taxonomy" id="1357399"/>
    <lineage>
        <taxon>Bacteria</taxon>
        <taxon>Pseudomonadati</taxon>
        <taxon>Campylobacterota</taxon>
        <taxon>Epsilonproteobacteria</taxon>
        <taxon>Campylobacterales</taxon>
        <taxon>Helicobacteraceae</taxon>
        <taxon>Helicobacter</taxon>
    </lineage>
</organism>
<protein>
    <recommendedName>
        <fullName evidence="7">SH3b domain-containing protein</fullName>
    </recommendedName>
</protein>
<feature type="compositionally biased region" description="Low complexity" evidence="1">
    <location>
        <begin position="438"/>
        <end position="458"/>
    </location>
</feature>
<dbReference type="SUPFAM" id="SSF53187">
    <property type="entry name" value="Zn-dependent exopeptidases"/>
    <property type="match status" value="1"/>
</dbReference>
<dbReference type="CDD" id="cd06243">
    <property type="entry name" value="M14_CP_Csd4-like"/>
    <property type="match status" value="1"/>
</dbReference>
<evidence type="ECO:0000313" key="5">
    <source>
        <dbReference type="EMBL" id="ETD27537.1"/>
    </source>
</evidence>
<comment type="caution">
    <text evidence="5">The sequence shown here is derived from an EMBL/GenBank/DDBJ whole genome shotgun (WGS) entry which is preliminary data.</text>
</comment>